<dbReference type="Proteomes" id="UP000240357">
    <property type="component" value="Unassembled WGS sequence"/>
</dbReference>
<protein>
    <submittedName>
        <fullName evidence="1">Polyketide cyclase/dehydrase</fullName>
    </submittedName>
</protein>
<evidence type="ECO:0000313" key="1">
    <source>
        <dbReference type="EMBL" id="PSR56752.1"/>
    </source>
</evidence>
<keyword evidence="2" id="KW-1185">Reference proteome</keyword>
<reference evidence="1 2" key="1">
    <citation type="submission" date="2018-03" db="EMBL/GenBank/DDBJ databases">
        <title>Adhaeribacter sp. HMF7605 Genome sequencing and assembly.</title>
        <authorList>
            <person name="Kang H."/>
            <person name="Kang J."/>
            <person name="Cha I."/>
            <person name="Kim H."/>
            <person name="Joh K."/>
        </authorList>
    </citation>
    <scope>NUCLEOTIDE SEQUENCE [LARGE SCALE GENOMIC DNA]</scope>
    <source>
        <strain evidence="1 2">HMF7605</strain>
    </source>
</reference>
<accession>A0A2T2YML7</accession>
<evidence type="ECO:0000313" key="2">
    <source>
        <dbReference type="Proteomes" id="UP000240357"/>
    </source>
</evidence>
<comment type="caution">
    <text evidence="1">The sequence shown here is derived from an EMBL/GenBank/DDBJ whole genome shotgun (WGS) entry which is preliminary data.</text>
</comment>
<dbReference type="EMBL" id="PYFT01000001">
    <property type="protein sequence ID" value="PSR56752.1"/>
    <property type="molecule type" value="Genomic_DNA"/>
</dbReference>
<dbReference type="OrthoDB" id="9810827at2"/>
<dbReference type="InterPro" id="IPR023393">
    <property type="entry name" value="START-like_dom_sf"/>
</dbReference>
<sequence length="152" mass="17072">MTAINWKAPVVCSKKIIVEAHPGQVWSRLADIANWSTWLTTVSTAQLNGPLEPNTTFDWKTGGMKIHSTLHTVNPNQQFGWTGKVYGIFAIHNWTFKAVGEHTQVEVSESMEGLLASLLQNWFNKTLERDMAKSLMLLKEACEKEVDSLLPC</sequence>
<name>A0A2T2YML7_9BACT</name>
<dbReference type="RefSeq" id="WP_106932928.1">
    <property type="nucleotide sequence ID" value="NZ_PYFT01000001.1"/>
</dbReference>
<gene>
    <name evidence="1" type="ORF">AHMF7605_26280</name>
</gene>
<dbReference type="Pfam" id="PF10604">
    <property type="entry name" value="Polyketide_cyc2"/>
    <property type="match status" value="1"/>
</dbReference>
<proteinExistence type="predicted"/>
<dbReference type="AlphaFoldDB" id="A0A2T2YML7"/>
<dbReference type="Gene3D" id="3.30.530.20">
    <property type="match status" value="1"/>
</dbReference>
<dbReference type="SUPFAM" id="SSF55961">
    <property type="entry name" value="Bet v1-like"/>
    <property type="match status" value="1"/>
</dbReference>
<dbReference type="InterPro" id="IPR019587">
    <property type="entry name" value="Polyketide_cyclase/dehydratase"/>
</dbReference>
<organism evidence="1 2">
    <name type="scientific">Adhaeribacter arboris</name>
    <dbReference type="NCBI Taxonomy" id="2072846"/>
    <lineage>
        <taxon>Bacteria</taxon>
        <taxon>Pseudomonadati</taxon>
        <taxon>Bacteroidota</taxon>
        <taxon>Cytophagia</taxon>
        <taxon>Cytophagales</taxon>
        <taxon>Hymenobacteraceae</taxon>
        <taxon>Adhaeribacter</taxon>
    </lineage>
</organism>